<keyword evidence="7" id="KW-1185">Reference proteome</keyword>
<dbReference type="PANTHER" id="PTHR11963:SF48">
    <property type="entry name" value="DIPEPTIDASE B, ISOFORM A"/>
    <property type="match status" value="1"/>
</dbReference>
<dbReference type="PRINTS" id="PR00481">
    <property type="entry name" value="LAMNOPPTDASE"/>
</dbReference>
<dbReference type="GO" id="GO:0030145">
    <property type="term" value="F:manganese ion binding"/>
    <property type="evidence" value="ECO:0007669"/>
    <property type="project" value="InterPro"/>
</dbReference>
<evidence type="ECO:0000256" key="1">
    <source>
        <dbReference type="ARBA" id="ARBA00009528"/>
    </source>
</evidence>
<evidence type="ECO:0000256" key="3">
    <source>
        <dbReference type="ARBA" id="ARBA00022670"/>
    </source>
</evidence>
<dbReference type="EMBL" id="JAVRBK010000004">
    <property type="protein sequence ID" value="KAK5644652.1"/>
    <property type="molecule type" value="Genomic_DNA"/>
</dbReference>
<dbReference type="AlphaFoldDB" id="A0AAN7VBL9"/>
<dbReference type="GO" id="GO:0006508">
    <property type="term" value="P:proteolysis"/>
    <property type="evidence" value="ECO:0007669"/>
    <property type="project" value="UniProtKB-KW"/>
</dbReference>
<comment type="caution">
    <text evidence="6">The sequence shown here is derived from an EMBL/GenBank/DDBJ whole genome shotgun (WGS) entry which is preliminary data.</text>
</comment>
<keyword evidence="3" id="KW-0645">Protease</keyword>
<evidence type="ECO:0000313" key="7">
    <source>
        <dbReference type="Proteomes" id="UP001329430"/>
    </source>
</evidence>
<sequence length="519" mass="56938">MMIEMGDYNCLGAKEVVEERDIRNQGYDAILVIAHSKRPLKVASIFSGEISRAFAYDPGLQTEVGVLPIIDGSLLRSLVYSPISCIDPDYDDVRIVKEAVIKGLKRALLLPTKKLLLVVEEFAEFENAQMVGVLAALEALYTPIQVRERRPSNGFKLERLGVFNNNTEKDVLKLAKVLERGRYVARDIAGGDPERMAPPKIQKYVEELFQNTSIKVTVIADRQVITNEYPLFEAVDRAASVVERHRGRIIFLEYTPPKEVTKTLMLVGKGVTCDTGGADLKVSGCMVGMSRDKCGAAAVTGFMHIVDQIRPAHTKVIAALCLVRNSIGSNCYVPDELIISRSKVAVRVVNTDAEGRMAMADVLCKMKEMAVDAVNPHLFTIATLTGHAKLTVGFGYSIAMDNGPAREVRNASKLQEVGDKIGDPFEISTIRKEDFLFHKGRTEEEDAVQAYNQPSVRTPRGHQGPAAFLIMASGLDKHGSGSENPLKYTHIDICASAYPTYPSPPTAAPILSLANTYLL</sequence>
<keyword evidence="4" id="KW-0378">Hydrolase</keyword>
<dbReference type="GO" id="GO:0070006">
    <property type="term" value="F:metalloaminopeptidase activity"/>
    <property type="evidence" value="ECO:0007669"/>
    <property type="project" value="InterPro"/>
</dbReference>
<gene>
    <name evidence="6" type="ORF">RI129_005952</name>
</gene>
<comment type="similarity">
    <text evidence="1">Belongs to the peptidase M17 family.</text>
</comment>
<evidence type="ECO:0000256" key="2">
    <source>
        <dbReference type="ARBA" id="ARBA00022438"/>
    </source>
</evidence>
<dbReference type="InterPro" id="IPR000819">
    <property type="entry name" value="Peptidase_M17_C"/>
</dbReference>
<name>A0AAN7VBL9_9COLE</name>
<reference evidence="6 7" key="1">
    <citation type="journal article" date="2024" name="Insects">
        <title>An Improved Chromosome-Level Genome Assembly of the Firefly Pyrocoelia pectoralis.</title>
        <authorList>
            <person name="Fu X."/>
            <person name="Meyer-Rochow V.B."/>
            <person name="Ballantyne L."/>
            <person name="Zhu X."/>
        </authorList>
    </citation>
    <scope>NUCLEOTIDE SEQUENCE [LARGE SCALE GENOMIC DNA]</scope>
    <source>
        <strain evidence="6">XCY_ONT2</strain>
    </source>
</reference>
<evidence type="ECO:0000256" key="4">
    <source>
        <dbReference type="ARBA" id="ARBA00022801"/>
    </source>
</evidence>
<feature type="domain" description="Cytosol aminopeptidase" evidence="5">
    <location>
        <begin position="350"/>
        <end position="357"/>
    </location>
</feature>
<dbReference type="PROSITE" id="PS00631">
    <property type="entry name" value="CYTOSOL_AP"/>
    <property type="match status" value="1"/>
</dbReference>
<accession>A0AAN7VBL9</accession>
<keyword evidence="2" id="KW-0031">Aminopeptidase</keyword>
<evidence type="ECO:0000313" key="6">
    <source>
        <dbReference type="EMBL" id="KAK5644652.1"/>
    </source>
</evidence>
<dbReference type="Proteomes" id="UP001329430">
    <property type="component" value="Chromosome 4"/>
</dbReference>
<dbReference type="SUPFAM" id="SSF53187">
    <property type="entry name" value="Zn-dependent exopeptidases"/>
    <property type="match status" value="1"/>
</dbReference>
<proteinExistence type="inferred from homology"/>
<organism evidence="6 7">
    <name type="scientific">Pyrocoelia pectoralis</name>
    <dbReference type="NCBI Taxonomy" id="417401"/>
    <lineage>
        <taxon>Eukaryota</taxon>
        <taxon>Metazoa</taxon>
        <taxon>Ecdysozoa</taxon>
        <taxon>Arthropoda</taxon>
        <taxon>Hexapoda</taxon>
        <taxon>Insecta</taxon>
        <taxon>Pterygota</taxon>
        <taxon>Neoptera</taxon>
        <taxon>Endopterygota</taxon>
        <taxon>Coleoptera</taxon>
        <taxon>Polyphaga</taxon>
        <taxon>Elateriformia</taxon>
        <taxon>Elateroidea</taxon>
        <taxon>Lampyridae</taxon>
        <taxon>Lampyrinae</taxon>
        <taxon>Pyrocoelia</taxon>
    </lineage>
</organism>
<evidence type="ECO:0000259" key="5">
    <source>
        <dbReference type="PROSITE" id="PS00631"/>
    </source>
</evidence>
<dbReference type="GO" id="GO:0005737">
    <property type="term" value="C:cytoplasm"/>
    <property type="evidence" value="ECO:0007669"/>
    <property type="project" value="InterPro"/>
</dbReference>
<dbReference type="PANTHER" id="PTHR11963">
    <property type="entry name" value="LEUCINE AMINOPEPTIDASE-RELATED"/>
    <property type="match status" value="1"/>
</dbReference>
<dbReference type="Pfam" id="PF00883">
    <property type="entry name" value="Peptidase_M17"/>
    <property type="match status" value="1"/>
</dbReference>
<dbReference type="Gene3D" id="3.40.630.10">
    <property type="entry name" value="Zn peptidases"/>
    <property type="match status" value="1"/>
</dbReference>
<dbReference type="InterPro" id="IPR011356">
    <property type="entry name" value="Leucine_aapep/pepB"/>
</dbReference>
<protein>
    <recommendedName>
        <fullName evidence="5">Cytosol aminopeptidase domain-containing protein</fullName>
    </recommendedName>
</protein>